<dbReference type="InterPro" id="IPR005229">
    <property type="entry name" value="YicC/YloC-like"/>
</dbReference>
<evidence type="ECO:0000259" key="7">
    <source>
        <dbReference type="Pfam" id="PF03755"/>
    </source>
</evidence>
<evidence type="ECO:0000256" key="3">
    <source>
        <dbReference type="ARBA" id="ARBA00022759"/>
    </source>
</evidence>
<dbReference type="EMBL" id="CP003563">
    <property type="protein sequence ID" value="AFL49461.1"/>
    <property type="molecule type" value="Genomic_DNA"/>
</dbReference>
<feature type="region of interest" description="Disordered" evidence="6">
    <location>
        <begin position="1"/>
        <end position="24"/>
    </location>
</feature>
<protein>
    <submittedName>
        <fullName evidence="9">UPF0701 protein YicC</fullName>
    </submittedName>
</protein>
<dbReference type="GO" id="GO:0016787">
    <property type="term" value="F:hydrolase activity"/>
    <property type="evidence" value="ECO:0007669"/>
    <property type="project" value="UniProtKB-KW"/>
</dbReference>
<dbReference type="Pfam" id="PF08340">
    <property type="entry name" value="YicC-like_C"/>
    <property type="match status" value="1"/>
</dbReference>
<feature type="compositionally biased region" description="Basic residues" evidence="6">
    <location>
        <begin position="1"/>
        <end position="10"/>
    </location>
</feature>
<evidence type="ECO:0000256" key="1">
    <source>
        <dbReference type="ARBA" id="ARBA00001968"/>
    </source>
</evidence>
<dbReference type="STRING" id="1185652.USDA257_c08690"/>
<evidence type="ECO:0000313" key="10">
    <source>
        <dbReference type="Proteomes" id="UP000006180"/>
    </source>
</evidence>
<sequence>MPCGMPRRRPIASATTAPRVGSGAQRSLWHLKPLDVPQIGSDLRNIPQRMEESMPLQSMTGFARREGSSGRYRWTWELRSVNGKGLDVRLRLPQGLERFEPDCRRLAPQYFSRGNLQIALSVSGGETAVEAVVNRGALDAVLKLREQLGDLVDAAPLSFDTLLSLRGIIDFREPEESESERAARDADIVKGLESSLADLAVMREDEGAALEKVLLAQVGRIEELTATVENDPSRSPSAIAARLAQQVALIMDNATSIDRERLHAEVALLATKADLREEIDRLRSHIAAARELLTKGGPVGRKLDFLAQEFNRESNTICSKSNAAAVSAAGIELKVVIDQFREQVQNLE</sequence>
<dbReference type="GO" id="GO:0004521">
    <property type="term" value="F:RNA endonuclease activity"/>
    <property type="evidence" value="ECO:0007669"/>
    <property type="project" value="InterPro"/>
</dbReference>
<comment type="cofactor">
    <cofactor evidence="1">
        <name>a divalent metal cation</name>
        <dbReference type="ChEBI" id="CHEBI:60240"/>
    </cofactor>
</comment>
<dbReference type="Proteomes" id="UP000006180">
    <property type="component" value="Chromosome"/>
</dbReference>
<evidence type="ECO:0000256" key="4">
    <source>
        <dbReference type="ARBA" id="ARBA00022801"/>
    </source>
</evidence>
<name>I3X0Q5_SINF2</name>
<keyword evidence="3" id="KW-0255">Endonuclease</keyword>
<dbReference type="AlphaFoldDB" id="I3X0Q5"/>
<dbReference type="InterPro" id="IPR013527">
    <property type="entry name" value="YicC-like_N"/>
</dbReference>
<reference evidence="9 10" key="1">
    <citation type="journal article" date="2012" name="J. Bacteriol.">
        <title>Complete genome sequence of the broad-host-range strain Sinorhizobium fredii USDA257.</title>
        <authorList>
            <person name="Schuldes J."/>
            <person name="Rodriguez Orbegoso M."/>
            <person name="Schmeisser C."/>
            <person name="Krishnan H.B."/>
            <person name="Daniel R."/>
            <person name="Streit W.R."/>
        </authorList>
    </citation>
    <scope>NUCLEOTIDE SEQUENCE [LARGE SCALE GENOMIC DNA]</scope>
    <source>
        <strain evidence="9 10">USDA 257</strain>
    </source>
</reference>
<evidence type="ECO:0000259" key="8">
    <source>
        <dbReference type="Pfam" id="PF08340"/>
    </source>
</evidence>
<dbReference type="eggNOG" id="COG1561">
    <property type="taxonomic scope" value="Bacteria"/>
</dbReference>
<keyword evidence="4" id="KW-0378">Hydrolase</keyword>
<dbReference type="NCBIfam" id="TIGR00255">
    <property type="entry name" value="YicC/YloC family endoribonuclease"/>
    <property type="match status" value="1"/>
</dbReference>
<dbReference type="InterPro" id="IPR013551">
    <property type="entry name" value="YicC-like_C"/>
</dbReference>
<proteinExistence type="inferred from homology"/>
<evidence type="ECO:0000256" key="2">
    <source>
        <dbReference type="ARBA" id="ARBA00022722"/>
    </source>
</evidence>
<dbReference type="HOGENOM" id="CLU_076609_0_1_5"/>
<feature type="domain" description="Endoribonuclease YicC-like N-terminal" evidence="7">
    <location>
        <begin position="56"/>
        <end position="211"/>
    </location>
</feature>
<dbReference type="PANTHER" id="PTHR30636">
    <property type="entry name" value="UPF0701 PROTEIN YICC"/>
    <property type="match status" value="1"/>
</dbReference>
<feature type="domain" description="Endoribonuclease YicC-like C-terminal" evidence="8">
    <location>
        <begin position="233"/>
        <end position="348"/>
    </location>
</feature>
<comment type="similarity">
    <text evidence="5">Belongs to the YicC/YloC family.</text>
</comment>
<dbReference type="Pfam" id="PF03755">
    <property type="entry name" value="YicC-like_N"/>
    <property type="match status" value="1"/>
</dbReference>
<dbReference type="KEGG" id="sfd:USDA257_c08690"/>
<keyword evidence="2" id="KW-0540">Nuclease</keyword>
<evidence type="ECO:0000313" key="9">
    <source>
        <dbReference type="EMBL" id="AFL49461.1"/>
    </source>
</evidence>
<accession>I3X0Q5</accession>
<dbReference type="PANTHER" id="PTHR30636:SF3">
    <property type="entry name" value="UPF0701 PROTEIN YICC"/>
    <property type="match status" value="1"/>
</dbReference>
<gene>
    <name evidence="9" type="primary">yicC</name>
    <name evidence="9" type="ORF">USDA257_c08690</name>
</gene>
<evidence type="ECO:0000256" key="5">
    <source>
        <dbReference type="ARBA" id="ARBA00035648"/>
    </source>
</evidence>
<organism evidence="9 10">
    <name type="scientific">Sinorhizobium fredii (strain USDA 257)</name>
    <dbReference type="NCBI Taxonomy" id="1185652"/>
    <lineage>
        <taxon>Bacteria</taxon>
        <taxon>Pseudomonadati</taxon>
        <taxon>Pseudomonadota</taxon>
        <taxon>Alphaproteobacteria</taxon>
        <taxon>Hyphomicrobiales</taxon>
        <taxon>Rhizobiaceae</taxon>
        <taxon>Sinorhizobium/Ensifer group</taxon>
        <taxon>Sinorhizobium</taxon>
    </lineage>
</organism>
<evidence type="ECO:0000256" key="6">
    <source>
        <dbReference type="SAM" id="MobiDB-lite"/>
    </source>
</evidence>
<dbReference type="PATRIC" id="fig|1185652.3.peg.904"/>